<sequence>MNKRVMRKELIRLTWPLFIELSLFMLLGTVDTIMLSRYSDKAVAAVSVSNQIAGFINLLFAVVTTGTAILCAQYKGAKDEKNLGIVATVSLLFNATLGIVLSLVLILFAKNLLSLLNVPQEVMPYGVDYLTIVGGAAFVQALLSTISAIVRSHGFTKITMYSAIGMNILNIIGNYLLIFGKFGLPALGVRGSALSTSVSRSLALIVMFIILVKKVDKNISFKLLRPFPFDMLKRILKIGIPSAGEQISYNTSQMVITSFITQMGTNTLAAKAYINNITMFTIVFTAAIGQGTSILVGNKIGAKKQEEAYHICLDSVKVGIGISVSVALMSAVFSRALTSIFTSNEEIIKIASLVLIIDVLVEVGKVFNVVIISSLRAAGDVKFPVYCGILSMWGVSVLFSFIFGVKFGFALAGIWIACGMDEWLRGIIMLFRWKSGKWRKMGLI</sequence>
<dbReference type="Proteomes" id="UP001058074">
    <property type="component" value="Unassembled WGS sequence"/>
</dbReference>
<organism evidence="1 2">
    <name type="scientific">Inconstantimicrobium mannanitabidum</name>
    <dbReference type="NCBI Taxonomy" id="1604901"/>
    <lineage>
        <taxon>Bacteria</taxon>
        <taxon>Bacillati</taxon>
        <taxon>Bacillota</taxon>
        <taxon>Clostridia</taxon>
        <taxon>Eubacteriales</taxon>
        <taxon>Clostridiaceae</taxon>
        <taxon>Inconstantimicrobium</taxon>
    </lineage>
</organism>
<evidence type="ECO:0000313" key="2">
    <source>
        <dbReference type="Proteomes" id="UP001058074"/>
    </source>
</evidence>
<comment type="caution">
    <text evidence="1">The sequence shown here is derived from an EMBL/GenBank/DDBJ whole genome shotgun (WGS) entry which is preliminary data.</text>
</comment>
<proteinExistence type="predicted"/>
<protein>
    <submittedName>
        <fullName evidence="1">Transporter YisQ</fullName>
    </submittedName>
</protein>
<dbReference type="EMBL" id="BROD01000001">
    <property type="protein sequence ID" value="GKX65594.1"/>
    <property type="molecule type" value="Genomic_DNA"/>
</dbReference>
<accession>A0ACB5R8S5</accession>
<name>A0ACB5R8S5_9CLOT</name>
<keyword evidence="2" id="KW-1185">Reference proteome</keyword>
<reference evidence="1" key="1">
    <citation type="journal article" date="2025" name="Int. J. Syst. Evol. Microbiol.">
        <title>Inconstantimicrobium mannanitabidum sp. nov., a novel member of the family Clostridiaceae isolated from anoxic soil under the treatment of reductive soil disinfestation.</title>
        <authorList>
            <person name="Ueki A."/>
            <person name="Tonouchi A."/>
            <person name="Honma S."/>
            <person name="Kaku N."/>
            <person name="Ueki K."/>
        </authorList>
    </citation>
    <scope>NUCLEOTIDE SEQUENCE</scope>
    <source>
        <strain evidence="1">TW13</strain>
    </source>
</reference>
<gene>
    <name evidence="1" type="primary">yisQ</name>
    <name evidence="1" type="ORF">rsdtw13_08520</name>
</gene>
<evidence type="ECO:0000313" key="1">
    <source>
        <dbReference type="EMBL" id="GKX65594.1"/>
    </source>
</evidence>